<dbReference type="SUPFAM" id="SSF51905">
    <property type="entry name" value="FAD/NAD(P)-binding domain"/>
    <property type="match status" value="1"/>
</dbReference>
<dbReference type="InterPro" id="IPR050703">
    <property type="entry name" value="Flavin_MAO"/>
</dbReference>
<dbReference type="PRINTS" id="PR00757">
    <property type="entry name" value="AMINEOXDASEF"/>
</dbReference>
<proteinExistence type="inferred from homology"/>
<feature type="binding site" evidence="4">
    <location>
        <position position="24"/>
    </location>
    <ligand>
        <name>FAD</name>
        <dbReference type="ChEBI" id="CHEBI:57692"/>
    </ligand>
</feature>
<feature type="domain" description="Amine oxidase" evidence="5">
    <location>
        <begin position="23"/>
        <end position="446"/>
    </location>
</feature>
<name>A0A6J4N606_9ACTN</name>
<dbReference type="SUPFAM" id="SSF54373">
    <property type="entry name" value="FAD-linked reductases, C-terminal domain"/>
    <property type="match status" value="1"/>
</dbReference>
<dbReference type="InterPro" id="IPR036188">
    <property type="entry name" value="FAD/NAD-bd_sf"/>
</dbReference>
<evidence type="ECO:0000256" key="1">
    <source>
        <dbReference type="ARBA" id="ARBA00001974"/>
    </source>
</evidence>
<dbReference type="EMBL" id="CADCUM010000066">
    <property type="protein sequence ID" value="CAA9378939.1"/>
    <property type="molecule type" value="Genomic_DNA"/>
</dbReference>
<comment type="similarity">
    <text evidence="2">Belongs to the flavin monoamine oxidase family.</text>
</comment>
<evidence type="ECO:0000313" key="6">
    <source>
        <dbReference type="EMBL" id="CAA9378939.1"/>
    </source>
</evidence>
<feature type="binding site" evidence="4">
    <location>
        <position position="425"/>
    </location>
    <ligand>
        <name>FAD</name>
        <dbReference type="ChEBI" id="CHEBI:57692"/>
    </ligand>
</feature>
<sequence>MPIVRDAVVAPSTVDVVVVGAGLSGLVAATELRRTGADVLVVEAQNRIGGRLDAHTCADGRVLQRGGEYVTPWSTELRRLAESLGIGYEPAVPEGAMVRLSGASRVVEAMPFEQDPEAAGAYYGAYEALEKLADDVPADEPWRAERAVELDRQTLGAWLDVNVHSQPARDLIAIDFVTFGDVHEVSLLYILWSVSRAGGLEQLHDLGDRFIGGPPGIVEALADRLDAPIVVDAPVTRIEHGADGVRVSFGGRSALARAVVVAMEPGQAGRMEFVPPLPADRDRLQTRWLAGHGGKAFAIYDEPFWRREGLSGLAVMGGAFPFGLDASTDDSEDGVLLVFYCENGEAAAELARAQAEPDGVRRRVLDGLGRAFGDAARTPREFHYFDWAGDSWSRGCGTMLPPGVLTTVGHTLRPALGPIVWAGGENGTKDWMEGAVTAGQSAAQTVQGLLRSAP</sequence>
<dbReference type="Gene3D" id="1.10.405.10">
    <property type="entry name" value="Guanine Nucleotide Dissociation Inhibitor, domain 1"/>
    <property type="match status" value="1"/>
</dbReference>
<dbReference type="PANTHER" id="PTHR43563:SF1">
    <property type="entry name" value="AMINE OXIDASE [FLAVIN-CONTAINING] B"/>
    <property type="match status" value="1"/>
</dbReference>
<gene>
    <name evidence="6" type="ORF">AVDCRST_MAG32-1380</name>
</gene>
<dbReference type="PANTHER" id="PTHR43563">
    <property type="entry name" value="AMINE OXIDASE"/>
    <property type="match status" value="1"/>
</dbReference>
<dbReference type="InterPro" id="IPR001613">
    <property type="entry name" value="Flavin_amine_oxidase"/>
</dbReference>
<accession>A0A6J4N606</accession>
<feature type="binding site" evidence="4">
    <location>
        <position position="235"/>
    </location>
    <ligand>
        <name>FAD</name>
        <dbReference type="ChEBI" id="CHEBI:57692"/>
    </ligand>
</feature>
<evidence type="ECO:0000256" key="4">
    <source>
        <dbReference type="PIRSR" id="PIRSR601613-1"/>
    </source>
</evidence>
<dbReference type="Gene3D" id="3.50.50.60">
    <property type="entry name" value="FAD/NAD(P)-binding domain"/>
    <property type="match status" value="1"/>
</dbReference>
<keyword evidence="3" id="KW-0560">Oxidoreductase</keyword>
<evidence type="ECO:0000256" key="2">
    <source>
        <dbReference type="ARBA" id="ARBA00005995"/>
    </source>
</evidence>
<organism evidence="6">
    <name type="scientific">uncultured Nocardioides sp</name>
    <dbReference type="NCBI Taxonomy" id="198441"/>
    <lineage>
        <taxon>Bacteria</taxon>
        <taxon>Bacillati</taxon>
        <taxon>Actinomycetota</taxon>
        <taxon>Actinomycetes</taxon>
        <taxon>Propionibacteriales</taxon>
        <taxon>Nocardioidaceae</taxon>
        <taxon>Nocardioides</taxon>
        <taxon>environmental samples</taxon>
    </lineage>
</organism>
<dbReference type="AlphaFoldDB" id="A0A6J4N606"/>
<feature type="binding site" evidence="4">
    <location>
        <position position="339"/>
    </location>
    <ligand>
        <name>substrate</name>
    </ligand>
</feature>
<dbReference type="Pfam" id="PF01593">
    <property type="entry name" value="Amino_oxidase"/>
    <property type="match status" value="1"/>
</dbReference>
<feature type="binding site" evidence="4">
    <location>
        <begin position="43"/>
        <end position="44"/>
    </location>
    <ligand>
        <name>FAD</name>
        <dbReference type="ChEBI" id="CHEBI:57692"/>
    </ligand>
</feature>
<evidence type="ECO:0000259" key="5">
    <source>
        <dbReference type="Pfam" id="PF01593"/>
    </source>
</evidence>
<dbReference type="GO" id="GO:0016491">
    <property type="term" value="F:oxidoreductase activity"/>
    <property type="evidence" value="ECO:0007669"/>
    <property type="project" value="UniProtKB-KW"/>
</dbReference>
<dbReference type="InterPro" id="IPR002937">
    <property type="entry name" value="Amino_oxidase"/>
</dbReference>
<comment type="cofactor">
    <cofactor evidence="1">
        <name>FAD</name>
        <dbReference type="ChEBI" id="CHEBI:57692"/>
    </cofactor>
</comment>
<evidence type="ECO:0000256" key="3">
    <source>
        <dbReference type="ARBA" id="ARBA00023002"/>
    </source>
</evidence>
<reference evidence="6" key="1">
    <citation type="submission" date="2020-02" db="EMBL/GenBank/DDBJ databases">
        <authorList>
            <person name="Meier V. D."/>
        </authorList>
    </citation>
    <scope>NUCLEOTIDE SEQUENCE</scope>
    <source>
        <strain evidence="6">AVDCRST_MAG32</strain>
    </source>
</reference>
<protein>
    <recommendedName>
        <fullName evidence="5">Amine oxidase domain-containing protein</fullName>
    </recommendedName>
</protein>
<dbReference type="Gene3D" id="3.90.660.10">
    <property type="match status" value="1"/>
</dbReference>